<dbReference type="AlphaFoldDB" id="A0A9P4XJ43"/>
<accession>A0A9P4XJ43</accession>
<comment type="caution">
    <text evidence="2">The sequence shown here is derived from an EMBL/GenBank/DDBJ whole genome shotgun (WGS) entry which is preliminary data.</text>
</comment>
<feature type="compositionally biased region" description="Basic and acidic residues" evidence="1">
    <location>
        <begin position="93"/>
        <end position="106"/>
    </location>
</feature>
<proteinExistence type="predicted"/>
<dbReference type="EMBL" id="QLNT01000006">
    <property type="protein sequence ID" value="KAF3073558.1"/>
    <property type="molecule type" value="Genomic_DNA"/>
</dbReference>
<evidence type="ECO:0000313" key="3">
    <source>
        <dbReference type="Proteomes" id="UP000801864"/>
    </source>
</evidence>
<evidence type="ECO:0000313" key="2">
    <source>
        <dbReference type="EMBL" id="KAF3073558.1"/>
    </source>
</evidence>
<feature type="compositionally biased region" description="Basic and acidic residues" evidence="1">
    <location>
        <begin position="54"/>
        <end position="65"/>
    </location>
</feature>
<feature type="region of interest" description="Disordered" evidence="1">
    <location>
        <begin position="1"/>
        <end position="67"/>
    </location>
</feature>
<organism evidence="2 3">
    <name type="scientific">Trichoderma lentiforme</name>
    <dbReference type="NCBI Taxonomy" id="1567552"/>
    <lineage>
        <taxon>Eukaryota</taxon>
        <taxon>Fungi</taxon>
        <taxon>Dikarya</taxon>
        <taxon>Ascomycota</taxon>
        <taxon>Pezizomycotina</taxon>
        <taxon>Sordariomycetes</taxon>
        <taxon>Hypocreomycetidae</taxon>
        <taxon>Hypocreales</taxon>
        <taxon>Hypocreaceae</taxon>
        <taxon>Trichoderma</taxon>
    </lineage>
</organism>
<evidence type="ECO:0000256" key="1">
    <source>
        <dbReference type="SAM" id="MobiDB-lite"/>
    </source>
</evidence>
<dbReference type="Proteomes" id="UP000801864">
    <property type="component" value="Unassembled WGS sequence"/>
</dbReference>
<protein>
    <submittedName>
        <fullName evidence="2">Uncharacterized protein</fullName>
    </submittedName>
</protein>
<reference evidence="2 3" key="1">
    <citation type="submission" date="2018-06" db="EMBL/GenBank/DDBJ databases">
        <title>Genome analysis of cellulolytic fungus Trichoderma lentiforme CFAM-422.</title>
        <authorList>
            <person name="Steindorff A.S."/>
            <person name="Formighieri E.F."/>
            <person name="Midorikawa G.E.O."/>
            <person name="Tamietti M.S."/>
            <person name="Ramos E.Z."/>
            <person name="Silva A.S."/>
            <person name="Bon E.P.S."/>
            <person name="Mendes T.D."/>
            <person name="Damaso M.C.T."/>
            <person name="Favaro L.C.L."/>
        </authorList>
    </citation>
    <scope>NUCLEOTIDE SEQUENCE [LARGE SCALE GENOMIC DNA]</scope>
    <source>
        <strain evidence="2 3">CFAM-422</strain>
    </source>
</reference>
<feature type="compositionally biased region" description="Basic and acidic residues" evidence="1">
    <location>
        <begin position="19"/>
        <end position="40"/>
    </location>
</feature>
<keyword evidence="3" id="KW-1185">Reference proteome</keyword>
<sequence>MQCGQASSYFPPPRSPAEITKKETEAAERETWRQRIERSVRGSNTGSVSVQTYQKRDTRAPEAEKNATTIYPIATKRKRAQKRIVEERKKVCEGENARENRKKERGQTGIVGRRRKNEARKSWTSFDKRE</sequence>
<gene>
    <name evidence="2" type="ORF">CFAM422_004442</name>
</gene>
<name>A0A9P4XJ43_9HYPO</name>
<feature type="compositionally biased region" description="Polar residues" evidence="1">
    <location>
        <begin position="41"/>
        <end position="53"/>
    </location>
</feature>
<feature type="region of interest" description="Disordered" evidence="1">
    <location>
        <begin position="93"/>
        <end position="130"/>
    </location>
</feature>